<evidence type="ECO:0000313" key="2">
    <source>
        <dbReference type="Proteomes" id="UP000235589"/>
    </source>
</evidence>
<proteinExistence type="predicted"/>
<dbReference type="AlphaFoldDB" id="A0A2K9P1Y6"/>
<dbReference type="GeneID" id="98062517"/>
<reference evidence="1 2" key="1">
    <citation type="submission" date="2017-04" db="EMBL/GenBank/DDBJ databases">
        <title>Monoglobus pectinilyticus 14 draft genome.</title>
        <authorList>
            <person name="Kim C."/>
            <person name="Rosendale D.I."/>
            <person name="Kelly W.J."/>
            <person name="Tannock G.W."/>
            <person name="Patchett M.L."/>
            <person name="Jordens J.Z."/>
        </authorList>
    </citation>
    <scope>NUCLEOTIDE SEQUENCE [LARGE SCALE GENOMIC DNA]</scope>
    <source>
        <strain evidence="1 2">14</strain>
    </source>
</reference>
<gene>
    <name evidence="1" type="ORF">B9O19_01107</name>
</gene>
<dbReference type="EMBL" id="CP020991">
    <property type="protein sequence ID" value="AUO19271.1"/>
    <property type="molecule type" value="Genomic_DNA"/>
</dbReference>
<dbReference type="KEGG" id="mpec:B9O19_01107"/>
<keyword evidence="2" id="KW-1185">Reference proteome</keyword>
<accession>A0A2K9P1Y6</accession>
<dbReference type="Proteomes" id="UP000235589">
    <property type="component" value="Chromosome"/>
</dbReference>
<dbReference type="RefSeq" id="WP_102365488.1">
    <property type="nucleotide sequence ID" value="NZ_CP020991.1"/>
</dbReference>
<evidence type="ECO:0000313" key="1">
    <source>
        <dbReference type="EMBL" id="AUO19271.1"/>
    </source>
</evidence>
<sequence length="109" mass="13156">MSEENASKFFENYFDSDLQEYIYDILYYHQKNSQKYNDLIHEQEIYKSSSEAVRQVLERFIPQKLSEEECKNVIKFIENNNLMMIEECKASYRQGVIDGMNRKKMLSDE</sequence>
<name>A0A2K9P1Y6_9FIRM</name>
<organism evidence="1 2">
    <name type="scientific">Monoglobus pectinilyticus</name>
    <dbReference type="NCBI Taxonomy" id="1981510"/>
    <lineage>
        <taxon>Bacteria</taxon>
        <taxon>Bacillati</taxon>
        <taxon>Bacillota</taxon>
        <taxon>Clostridia</taxon>
        <taxon>Monoglobales</taxon>
        <taxon>Monoglobaceae</taxon>
        <taxon>Monoglobus</taxon>
    </lineage>
</organism>
<protein>
    <submittedName>
        <fullName evidence="1">Uncharacterized protein</fullName>
    </submittedName>
</protein>